<dbReference type="PANTHER" id="PTHR43236:SF1">
    <property type="entry name" value="BLL7220 PROTEIN"/>
    <property type="match status" value="1"/>
</dbReference>
<protein>
    <submittedName>
        <fullName evidence="2">Helix-turn-helix protein</fullName>
    </submittedName>
</protein>
<organism evidence="2 3">
    <name type="scientific">Neorhizobium alkalisoli</name>
    <dbReference type="NCBI Taxonomy" id="528178"/>
    <lineage>
        <taxon>Bacteria</taxon>
        <taxon>Pseudomonadati</taxon>
        <taxon>Pseudomonadota</taxon>
        <taxon>Alphaproteobacteria</taxon>
        <taxon>Hyphomicrobiales</taxon>
        <taxon>Rhizobiaceae</taxon>
        <taxon>Rhizobium/Agrobacterium group</taxon>
        <taxon>Neorhizobium</taxon>
    </lineage>
</organism>
<feature type="domain" description="HTH cro/C1-type" evidence="1">
    <location>
        <begin position="22"/>
        <end position="76"/>
    </location>
</feature>
<dbReference type="InterPro" id="IPR001387">
    <property type="entry name" value="Cro/C1-type_HTH"/>
</dbReference>
<dbReference type="SUPFAM" id="SSF47413">
    <property type="entry name" value="lambda repressor-like DNA-binding domains"/>
    <property type="match status" value="1"/>
</dbReference>
<reference evidence="2 3" key="1">
    <citation type="submission" date="2019-06" db="EMBL/GenBank/DDBJ databases">
        <title>Sorghum-associated microbial communities from plants grown in Nebraska, USA.</title>
        <authorList>
            <person name="Schachtman D."/>
        </authorList>
    </citation>
    <scope>NUCLEOTIDE SEQUENCE [LARGE SCALE GENOMIC DNA]</scope>
    <source>
        <strain evidence="2 3">1225</strain>
    </source>
</reference>
<proteinExistence type="predicted"/>
<dbReference type="OrthoDB" id="9794834at2"/>
<evidence type="ECO:0000313" key="2">
    <source>
        <dbReference type="EMBL" id="TWF47581.1"/>
    </source>
</evidence>
<dbReference type="InterPro" id="IPR052345">
    <property type="entry name" value="Rad_response_metalloprotease"/>
</dbReference>
<keyword evidence="3" id="KW-1185">Reference proteome</keyword>
<evidence type="ECO:0000313" key="3">
    <source>
        <dbReference type="Proteomes" id="UP000320653"/>
    </source>
</evidence>
<dbReference type="RefSeq" id="WP_145642405.1">
    <property type="nucleotide sequence ID" value="NZ_VIWP01000011.1"/>
</dbReference>
<accession>A0A561QB54</accession>
<dbReference type="Proteomes" id="UP000320653">
    <property type="component" value="Unassembled WGS sequence"/>
</dbReference>
<dbReference type="PROSITE" id="PS50943">
    <property type="entry name" value="HTH_CROC1"/>
    <property type="match status" value="1"/>
</dbReference>
<evidence type="ECO:0000259" key="1">
    <source>
        <dbReference type="PROSITE" id="PS50943"/>
    </source>
</evidence>
<name>A0A561QB54_9HYPH</name>
<gene>
    <name evidence="2" type="ORF">FHW37_11184</name>
</gene>
<dbReference type="CDD" id="cd00093">
    <property type="entry name" value="HTH_XRE"/>
    <property type="match status" value="1"/>
</dbReference>
<comment type="caution">
    <text evidence="2">The sequence shown here is derived from an EMBL/GenBank/DDBJ whole genome shotgun (WGS) entry which is preliminary data.</text>
</comment>
<dbReference type="InterPro" id="IPR010982">
    <property type="entry name" value="Lambda_DNA-bd_dom_sf"/>
</dbReference>
<dbReference type="PANTHER" id="PTHR43236">
    <property type="entry name" value="ANTITOXIN HIGA1"/>
    <property type="match status" value="1"/>
</dbReference>
<dbReference type="SMART" id="SM00530">
    <property type="entry name" value="HTH_XRE"/>
    <property type="match status" value="1"/>
</dbReference>
<sequence>MNSPSRPGGGDDAERLAMAEKLRRCREYLGLNQDEVSNHLGIPRSALSNIENGQRKVDAIELRKLADLYRRPVSYFTGEVEQEPVQTEVQHLARTASELSKNDLQELSQFADFLKSRSAMKEE</sequence>
<dbReference type="AlphaFoldDB" id="A0A561QB54"/>
<dbReference type="Gene3D" id="1.10.260.40">
    <property type="entry name" value="lambda repressor-like DNA-binding domains"/>
    <property type="match status" value="1"/>
</dbReference>
<dbReference type="EMBL" id="VIWP01000011">
    <property type="protein sequence ID" value="TWF47581.1"/>
    <property type="molecule type" value="Genomic_DNA"/>
</dbReference>
<dbReference type="GO" id="GO:0003677">
    <property type="term" value="F:DNA binding"/>
    <property type="evidence" value="ECO:0007669"/>
    <property type="project" value="InterPro"/>
</dbReference>
<dbReference type="Pfam" id="PF01381">
    <property type="entry name" value="HTH_3"/>
    <property type="match status" value="1"/>
</dbReference>